<feature type="region of interest" description="Disordered" evidence="3">
    <location>
        <begin position="88"/>
        <end position="210"/>
    </location>
</feature>
<evidence type="ECO:0000256" key="3">
    <source>
        <dbReference type="SAM" id="MobiDB-lite"/>
    </source>
</evidence>
<feature type="domain" description="PAS" evidence="5">
    <location>
        <begin position="20"/>
        <end position="86"/>
    </location>
</feature>
<dbReference type="Pfam" id="PF15915">
    <property type="entry name" value="BAT"/>
    <property type="match status" value="1"/>
</dbReference>
<evidence type="ECO:0000259" key="4">
    <source>
        <dbReference type="SMART" id="SM00065"/>
    </source>
</evidence>
<protein>
    <submittedName>
        <fullName evidence="6">PAS domain S-box-containing protein</fullName>
    </submittedName>
</protein>
<dbReference type="RefSeq" id="WP_090618893.1">
    <property type="nucleotide sequence ID" value="NZ_FOFD01000004.1"/>
</dbReference>
<dbReference type="InterPro" id="IPR031803">
    <property type="entry name" value="BAT_GAF/HTH-assoc"/>
</dbReference>
<feature type="region of interest" description="Disordered" evidence="3">
    <location>
        <begin position="1"/>
        <end position="22"/>
    </location>
</feature>
<evidence type="ECO:0000256" key="1">
    <source>
        <dbReference type="ARBA" id="ARBA00023015"/>
    </source>
</evidence>
<dbReference type="EMBL" id="FOFD01000004">
    <property type="protein sequence ID" value="SER17955.1"/>
    <property type="molecule type" value="Genomic_DNA"/>
</dbReference>
<name>A0A1H9M3C1_9EURY</name>
<dbReference type="PANTHER" id="PTHR34236">
    <property type="entry name" value="DIMETHYL SULFOXIDE REDUCTASE TRANSCRIPTIONAL ACTIVATOR"/>
    <property type="match status" value="1"/>
</dbReference>
<sequence>MEQHWPGFATGPGAATDGGTDCARPISTAGDGAYELDSECRFVAVDDDFVALTGTERDALLGAELSAVVDGETTGCVEPMVRTLLAADSEPPDAEPANGEPTATDAESGTATAPPAGTTIEIDLPLLSADGETVSSTHRLRRLDDPNRPNRIAGIVRSRTPSSTAVAPVPDGESDGEPPPDRDGVESRRDRKRARERGQSSGELPPLRELLGHRSGGFYTLDADLTYTFVNERAAELLGFDSDRSRSDRDGGDGSSAVQGTDPTPSPPASPFDAAHERALARQRPLTVEEYHEPTSSWLEARLTPTESGLAVRVHDITGRKAYEERLEAENGLLRAIFEDAHDAILVGDEESITAANSAAGELLGLDRSALYGRSLREFLRDDRDSSSAWEAFVETGQLRDSFSVVRPDGTERVVEYDAVANVRPGTHLSILRDVTERDRRERELERQRERLAALEGVTGVVREITDAVVEGSTRHELERTACESLVDVPGCEFAFVAEVDTSTGSIRNRVEAGVDGYVDTIPLSTDPDDPAGRGPLGRAIRTQSMQVSTDVFDDPDFEPWRDDARERGYRSAAAIPIVHEGTLYGVIGLTSGHTAAFDGDKREIIAQIGDILGHAIASHDRKRALVSDDLIELEYEIRNAFELFGVTDGTDERISFDRVIRVDDDQYLEYGTTSAAAFPAFERFVERVSHWDEVTVLDDVDGEVSFELRITSPPMFSVVADHGGYVDQAVLEDGDYAMVVHLPKRTDVRAVTAAIQEVYPAAENVARRQVTPITESIDRIQDHLSDVLTDRQRTVLETAYYAGFFEWPRTSTGEDIAERLNISPATFHEHFRTAQRKLVAAVIDRPRSTLRDVPDD</sequence>
<dbReference type="InterPro" id="IPR013324">
    <property type="entry name" value="RNA_pol_sigma_r3/r4-like"/>
</dbReference>
<dbReference type="SUPFAM" id="SSF88659">
    <property type="entry name" value="Sigma3 and sigma4 domains of RNA polymerase sigma factors"/>
    <property type="match status" value="1"/>
</dbReference>
<dbReference type="Gene3D" id="3.30.450.40">
    <property type="match status" value="1"/>
</dbReference>
<gene>
    <name evidence="6" type="ORF">SAMN04489841_3180</name>
</gene>
<evidence type="ECO:0000313" key="7">
    <source>
        <dbReference type="Proteomes" id="UP000199114"/>
    </source>
</evidence>
<feature type="domain" description="PAS" evidence="5">
    <location>
        <begin position="205"/>
        <end position="276"/>
    </location>
</feature>
<feature type="compositionally biased region" description="Low complexity" evidence="3">
    <location>
        <begin position="1"/>
        <end position="21"/>
    </location>
</feature>
<feature type="domain" description="PAS" evidence="5">
    <location>
        <begin position="332"/>
        <end position="399"/>
    </location>
</feature>
<evidence type="ECO:0000259" key="5">
    <source>
        <dbReference type="SMART" id="SM00091"/>
    </source>
</evidence>
<dbReference type="SMART" id="SM00091">
    <property type="entry name" value="PAS"/>
    <property type="match status" value="3"/>
</dbReference>
<feature type="compositionally biased region" description="Basic and acidic residues" evidence="3">
    <location>
        <begin position="241"/>
        <end position="252"/>
    </location>
</feature>
<dbReference type="InterPro" id="IPR036388">
    <property type="entry name" value="WH-like_DNA-bd_sf"/>
</dbReference>
<dbReference type="STRING" id="1186196.SAMN04489841_3180"/>
<dbReference type="AlphaFoldDB" id="A0A1H9M3C1"/>
<dbReference type="Pfam" id="PF04967">
    <property type="entry name" value="HTH_10"/>
    <property type="match status" value="1"/>
</dbReference>
<dbReference type="Gene3D" id="3.30.450.20">
    <property type="entry name" value="PAS domain"/>
    <property type="match status" value="3"/>
</dbReference>
<dbReference type="SMART" id="SM00065">
    <property type="entry name" value="GAF"/>
    <property type="match status" value="1"/>
</dbReference>
<dbReference type="SUPFAM" id="SSF55785">
    <property type="entry name" value="PYP-like sensor domain (PAS domain)"/>
    <property type="match status" value="3"/>
</dbReference>
<dbReference type="PANTHER" id="PTHR34236:SF1">
    <property type="entry name" value="DIMETHYL SULFOXIDE REDUCTASE TRANSCRIPTIONAL ACTIVATOR"/>
    <property type="match status" value="1"/>
</dbReference>
<accession>A0A1H9M3C1</accession>
<feature type="region of interest" description="Disordered" evidence="3">
    <location>
        <begin position="241"/>
        <end position="272"/>
    </location>
</feature>
<dbReference type="InterPro" id="IPR013656">
    <property type="entry name" value="PAS_4"/>
</dbReference>
<dbReference type="CDD" id="cd00130">
    <property type="entry name" value="PAS"/>
    <property type="match status" value="1"/>
</dbReference>
<dbReference type="Pfam" id="PF08448">
    <property type="entry name" value="PAS_4"/>
    <property type="match status" value="2"/>
</dbReference>
<dbReference type="InterPro" id="IPR000014">
    <property type="entry name" value="PAS"/>
</dbReference>
<dbReference type="NCBIfam" id="TIGR00229">
    <property type="entry name" value="sensory_box"/>
    <property type="match status" value="1"/>
</dbReference>
<reference evidence="7" key="1">
    <citation type="submission" date="2016-10" db="EMBL/GenBank/DDBJ databases">
        <authorList>
            <person name="Varghese N."/>
            <person name="Submissions S."/>
        </authorList>
    </citation>
    <scope>NUCLEOTIDE SEQUENCE [LARGE SCALE GENOMIC DNA]</scope>
    <source>
        <strain evidence="7">DSM 25055</strain>
    </source>
</reference>
<organism evidence="6 7">
    <name type="scientific">Natrinema salaciae</name>
    <dbReference type="NCBI Taxonomy" id="1186196"/>
    <lineage>
        <taxon>Archaea</taxon>
        <taxon>Methanobacteriati</taxon>
        <taxon>Methanobacteriota</taxon>
        <taxon>Stenosarchaea group</taxon>
        <taxon>Halobacteria</taxon>
        <taxon>Halobacteriales</taxon>
        <taxon>Natrialbaceae</taxon>
        <taxon>Natrinema</taxon>
    </lineage>
</organism>
<feature type="compositionally biased region" description="Basic and acidic residues" evidence="3">
    <location>
        <begin position="179"/>
        <end position="189"/>
    </location>
</feature>
<evidence type="ECO:0000313" key="6">
    <source>
        <dbReference type="EMBL" id="SER17955.1"/>
    </source>
</evidence>
<keyword evidence="2" id="KW-0804">Transcription</keyword>
<dbReference type="OrthoDB" id="205707at2157"/>
<dbReference type="Pfam" id="PF13185">
    <property type="entry name" value="GAF_2"/>
    <property type="match status" value="1"/>
</dbReference>
<proteinExistence type="predicted"/>
<dbReference type="Gene3D" id="1.10.10.10">
    <property type="entry name" value="Winged helix-like DNA-binding domain superfamily/Winged helix DNA-binding domain"/>
    <property type="match status" value="1"/>
</dbReference>
<dbReference type="Proteomes" id="UP000199114">
    <property type="component" value="Unassembled WGS sequence"/>
</dbReference>
<dbReference type="InterPro" id="IPR035965">
    <property type="entry name" value="PAS-like_dom_sf"/>
</dbReference>
<keyword evidence="7" id="KW-1185">Reference proteome</keyword>
<dbReference type="InterPro" id="IPR003018">
    <property type="entry name" value="GAF"/>
</dbReference>
<dbReference type="InterPro" id="IPR007050">
    <property type="entry name" value="HTH_bacterioopsin"/>
</dbReference>
<keyword evidence="1" id="KW-0805">Transcription regulation</keyword>
<dbReference type="SUPFAM" id="SSF55781">
    <property type="entry name" value="GAF domain-like"/>
    <property type="match status" value="1"/>
</dbReference>
<evidence type="ECO:0000256" key="2">
    <source>
        <dbReference type="ARBA" id="ARBA00023163"/>
    </source>
</evidence>
<feature type="domain" description="GAF" evidence="4">
    <location>
        <begin position="474"/>
        <end position="627"/>
    </location>
</feature>
<dbReference type="InterPro" id="IPR029016">
    <property type="entry name" value="GAF-like_dom_sf"/>
</dbReference>
<feature type="compositionally biased region" description="Low complexity" evidence="3">
    <location>
        <begin position="109"/>
        <end position="119"/>
    </location>
</feature>